<dbReference type="RefSeq" id="WP_132253576.1">
    <property type="nucleotide sequence ID" value="NZ_SMAL01000010.1"/>
</dbReference>
<proteinExistence type="predicted"/>
<reference evidence="2 3" key="1">
    <citation type="submission" date="2019-03" db="EMBL/GenBank/DDBJ databases">
        <title>Genomic Encyclopedia of Type Strains, Phase IV (KMG-IV): sequencing the most valuable type-strain genomes for metagenomic binning, comparative biology and taxonomic classification.</title>
        <authorList>
            <person name="Goeker M."/>
        </authorList>
    </citation>
    <scope>NUCLEOTIDE SEQUENCE [LARGE SCALE GENOMIC DNA]</scope>
    <source>
        <strain evidence="2 3">DSM 24629</strain>
    </source>
</reference>
<evidence type="ECO:0000256" key="1">
    <source>
        <dbReference type="SAM" id="Phobius"/>
    </source>
</evidence>
<keyword evidence="1" id="KW-0812">Transmembrane</keyword>
<organism evidence="2 3">
    <name type="scientific">Natranaerovirga pectinivora</name>
    <dbReference type="NCBI Taxonomy" id="682400"/>
    <lineage>
        <taxon>Bacteria</taxon>
        <taxon>Bacillati</taxon>
        <taxon>Bacillota</taxon>
        <taxon>Clostridia</taxon>
        <taxon>Lachnospirales</taxon>
        <taxon>Natranaerovirgaceae</taxon>
        <taxon>Natranaerovirga</taxon>
    </lineage>
</organism>
<evidence type="ECO:0000313" key="3">
    <source>
        <dbReference type="Proteomes" id="UP000294902"/>
    </source>
</evidence>
<keyword evidence="1" id="KW-0472">Membrane</keyword>
<feature type="transmembrane region" description="Helical" evidence="1">
    <location>
        <begin position="6"/>
        <end position="28"/>
    </location>
</feature>
<feature type="transmembrane region" description="Helical" evidence="1">
    <location>
        <begin position="128"/>
        <end position="145"/>
    </location>
</feature>
<dbReference type="AlphaFoldDB" id="A0A4R3MK09"/>
<evidence type="ECO:0008006" key="4">
    <source>
        <dbReference type="Google" id="ProtNLM"/>
    </source>
</evidence>
<dbReference type="EMBL" id="SMAL01000010">
    <property type="protein sequence ID" value="TCT12980.1"/>
    <property type="molecule type" value="Genomic_DNA"/>
</dbReference>
<keyword evidence="1" id="KW-1133">Transmembrane helix</keyword>
<protein>
    <recommendedName>
        <fullName evidence="4">ECF transporter S component</fullName>
    </recommendedName>
</protein>
<keyword evidence="3" id="KW-1185">Reference proteome</keyword>
<name>A0A4R3MK09_9FIRM</name>
<feature type="transmembrane region" description="Helical" evidence="1">
    <location>
        <begin position="64"/>
        <end position="85"/>
    </location>
</feature>
<accession>A0A4R3MK09</accession>
<dbReference type="InterPro" id="IPR024529">
    <property type="entry name" value="ECF_trnsprt_substrate-spec"/>
</dbReference>
<feature type="transmembrane region" description="Helical" evidence="1">
    <location>
        <begin position="97"/>
        <end position="116"/>
    </location>
</feature>
<dbReference type="GO" id="GO:0022857">
    <property type="term" value="F:transmembrane transporter activity"/>
    <property type="evidence" value="ECO:0007669"/>
    <property type="project" value="InterPro"/>
</dbReference>
<dbReference type="Proteomes" id="UP000294902">
    <property type="component" value="Unassembled WGS sequence"/>
</dbReference>
<evidence type="ECO:0000313" key="2">
    <source>
        <dbReference type="EMBL" id="TCT12980.1"/>
    </source>
</evidence>
<dbReference type="OrthoDB" id="9809154at2"/>
<gene>
    <name evidence="2" type="ORF">EDC18_11054</name>
</gene>
<comment type="caution">
    <text evidence="2">The sequence shown here is derived from an EMBL/GenBank/DDBJ whole genome shotgun (WGS) entry which is preliminary data.</text>
</comment>
<dbReference type="Pfam" id="PF12822">
    <property type="entry name" value="ECF_trnsprt"/>
    <property type="match status" value="1"/>
</dbReference>
<dbReference type="Gene3D" id="1.10.1760.20">
    <property type="match status" value="1"/>
</dbReference>
<sequence>METKKITLAAMMIALIIVVQQIGIQYIVGPAVNGILVFSVMFLGLKYAVIISLFSPFLAHLFGIMRILLVVPFIAASNMVYVIIFQYTYKINKYISIFLAAFIKFLVLYLAVNYFLEVPATVKMALGTPQFYTAIIGGLIGVLLAERVKKITK</sequence>
<feature type="transmembrane region" description="Helical" evidence="1">
    <location>
        <begin position="35"/>
        <end position="58"/>
    </location>
</feature>